<evidence type="ECO:0000313" key="1">
    <source>
        <dbReference type="EMBL" id="OIQ72190.1"/>
    </source>
</evidence>
<comment type="caution">
    <text evidence="1">The sequence shown here is derived from an EMBL/GenBank/DDBJ whole genome shotgun (WGS) entry which is preliminary data.</text>
</comment>
<reference evidence="1" key="1">
    <citation type="submission" date="2016-10" db="EMBL/GenBank/DDBJ databases">
        <title>Sequence of Gallionella enrichment culture.</title>
        <authorList>
            <person name="Poehlein A."/>
            <person name="Muehling M."/>
            <person name="Daniel R."/>
        </authorList>
    </citation>
    <scope>NUCLEOTIDE SEQUENCE</scope>
</reference>
<name>A0A1J5PKY0_9ZZZZ</name>
<organism evidence="1">
    <name type="scientific">mine drainage metagenome</name>
    <dbReference type="NCBI Taxonomy" id="410659"/>
    <lineage>
        <taxon>unclassified sequences</taxon>
        <taxon>metagenomes</taxon>
        <taxon>ecological metagenomes</taxon>
    </lineage>
</organism>
<dbReference type="AlphaFoldDB" id="A0A1J5PKY0"/>
<accession>A0A1J5PKY0</accession>
<sequence>MPQHRVTIGQAVALIERLRDSLKSINGAFDKPFDEDIAQADAFLRERGNEENDAQIAVIGPWGSERYGHKENPRGPDFEVCIIDRLARHGQVFIDVRPDGGNADDLLSTMVEVSGHPETGQPVPVVRVHRGENCIANIYADGMDKALLVVAKTDLQNGILRVKVG</sequence>
<protein>
    <submittedName>
        <fullName evidence="1">Uncharacterized protein</fullName>
    </submittedName>
</protein>
<dbReference type="EMBL" id="MLJW01003378">
    <property type="protein sequence ID" value="OIQ72190.1"/>
    <property type="molecule type" value="Genomic_DNA"/>
</dbReference>
<proteinExistence type="predicted"/>
<gene>
    <name evidence="1" type="ORF">GALL_461860</name>
</gene>